<feature type="transmembrane region" description="Helical" evidence="6">
    <location>
        <begin position="75"/>
        <end position="92"/>
    </location>
</feature>
<protein>
    <recommendedName>
        <fullName evidence="6">Na(+)/H(+) antiporter NhaA</fullName>
    </recommendedName>
    <alternativeName>
        <fullName evidence="6">Sodium/proton antiporter NhaA</fullName>
    </alternativeName>
</protein>
<keyword evidence="6" id="KW-0915">Sodium</keyword>
<dbReference type="GO" id="GO:0006885">
    <property type="term" value="P:regulation of pH"/>
    <property type="evidence" value="ECO:0007669"/>
    <property type="project" value="UniProtKB-UniRule"/>
</dbReference>
<keyword evidence="4 6" id="KW-1133">Transmembrane helix</keyword>
<evidence type="ECO:0000256" key="2">
    <source>
        <dbReference type="ARBA" id="ARBA00022475"/>
    </source>
</evidence>
<dbReference type="PANTHER" id="PTHR30341:SF0">
    <property type="entry name" value="NA(+)_H(+) ANTIPORTER NHAA"/>
    <property type="match status" value="1"/>
</dbReference>
<feature type="transmembrane region" description="Helical" evidence="6">
    <location>
        <begin position="299"/>
        <end position="321"/>
    </location>
</feature>
<feature type="transmembrane region" description="Helical" evidence="6">
    <location>
        <begin position="337"/>
        <end position="359"/>
    </location>
</feature>
<keyword evidence="5 6" id="KW-0472">Membrane</keyword>
<dbReference type="NCBIfam" id="TIGR00773">
    <property type="entry name" value="NhaA"/>
    <property type="match status" value="1"/>
</dbReference>
<accession>A0A3N4N203</accession>
<evidence type="ECO:0000256" key="6">
    <source>
        <dbReference type="HAMAP-Rule" id="MF_01844"/>
    </source>
</evidence>
<evidence type="ECO:0000256" key="5">
    <source>
        <dbReference type="ARBA" id="ARBA00023136"/>
    </source>
</evidence>
<dbReference type="NCBIfam" id="NF007112">
    <property type="entry name" value="PRK09561.1"/>
    <property type="match status" value="1"/>
</dbReference>
<comment type="catalytic activity">
    <reaction evidence="6">
        <text>Na(+)(in) + 2 H(+)(out) = Na(+)(out) + 2 H(+)(in)</text>
        <dbReference type="Rhea" id="RHEA:29251"/>
        <dbReference type="ChEBI" id="CHEBI:15378"/>
        <dbReference type="ChEBI" id="CHEBI:29101"/>
    </reaction>
</comment>
<keyword evidence="6" id="KW-0406">Ion transport</keyword>
<evidence type="ECO:0000256" key="1">
    <source>
        <dbReference type="ARBA" id="ARBA00004429"/>
    </source>
</evidence>
<feature type="transmembrane region" description="Helical" evidence="6">
    <location>
        <begin position="366"/>
        <end position="387"/>
    </location>
</feature>
<reference evidence="8" key="1">
    <citation type="submission" date="2018-11" db="EMBL/GenBank/DDBJ databases">
        <title>Chitinophaga lutea sp.nov., isolate from arsenic contaminated soil.</title>
        <authorList>
            <person name="Zong Y."/>
        </authorList>
    </citation>
    <scope>NUCLEOTIDE SEQUENCE [LARGE SCALE GENOMIC DNA]</scope>
    <source>
        <strain evidence="8">YLT18</strain>
    </source>
</reference>
<comment type="subcellular location">
    <subcellularLocation>
        <location evidence="1">Cell inner membrane</location>
        <topology evidence="1">Multi-pass membrane protein</topology>
    </subcellularLocation>
    <subcellularLocation>
        <location evidence="6">Cell membrane</location>
        <topology evidence="6">Multi-pass membrane protein</topology>
    </subcellularLocation>
</comment>
<evidence type="ECO:0000313" key="7">
    <source>
        <dbReference type="EMBL" id="RPD41653.1"/>
    </source>
</evidence>
<feature type="transmembrane region" description="Helical" evidence="6">
    <location>
        <begin position="197"/>
        <end position="215"/>
    </location>
</feature>
<proteinExistence type="inferred from homology"/>
<dbReference type="OrthoDB" id="9808135at2"/>
<dbReference type="Gene3D" id="1.20.1530.10">
    <property type="entry name" value="Na+/H+ antiporter like domain"/>
    <property type="match status" value="1"/>
</dbReference>
<dbReference type="InterPro" id="IPR004670">
    <property type="entry name" value="NhaA"/>
</dbReference>
<keyword evidence="8" id="KW-1185">Reference proteome</keyword>
<evidence type="ECO:0000256" key="3">
    <source>
        <dbReference type="ARBA" id="ARBA00022692"/>
    </source>
</evidence>
<dbReference type="AlphaFoldDB" id="A0A3N4N203"/>
<feature type="transmembrane region" description="Helical" evidence="6">
    <location>
        <begin position="270"/>
        <end position="287"/>
    </location>
</feature>
<feature type="transmembrane region" description="Helical" evidence="6">
    <location>
        <begin position="112"/>
        <end position="131"/>
    </location>
</feature>
<comment type="similarity">
    <text evidence="6">Belongs to the NhaA Na(+)/H(+) (TC 2.A.33) antiporter family.</text>
</comment>
<organism evidence="7 8">
    <name type="scientific">Chitinophaga barathri</name>
    <dbReference type="NCBI Taxonomy" id="1647451"/>
    <lineage>
        <taxon>Bacteria</taxon>
        <taxon>Pseudomonadati</taxon>
        <taxon>Bacteroidota</taxon>
        <taxon>Chitinophagia</taxon>
        <taxon>Chitinophagales</taxon>
        <taxon>Chitinophagaceae</taxon>
        <taxon>Chitinophaga</taxon>
    </lineage>
</organism>
<dbReference type="PANTHER" id="PTHR30341">
    <property type="entry name" value="SODIUM ION/PROTON ANTIPORTER NHAA-RELATED"/>
    <property type="match status" value="1"/>
</dbReference>
<feature type="transmembrane region" description="Helical" evidence="6">
    <location>
        <begin position="143"/>
        <end position="160"/>
    </location>
</feature>
<sequence length="408" mass="44782">MTLQKTIRARVISPIFQFLKDSRAVGIVLIVCTVISLIIANSPWQQQYISFFTTLFDPAGGHHYEYRGLHLPNSLLLWINDGFMALFFFLVGMEIKRELTVGELASIRKAMLPALAAVGGMVAPALIYVIFNHNTEYHHGWGIPMATDIAFSLGIISLLGKRVPLSLKVFLTALAIIDDLGAILTIALFYTDELHTVYLYAGAGIFALLLILNFLKVRRLIFYFIPGLVLWYCVFNSGIHATIAGVLLAFTIPLDKIHHLEDNLHDPVNFLIMPVFALANTAIPFPADLLNAFSHAVSFGIMSGLILGKPLGIFTFCYLAVKLKLASLPSQTNWKQLWGVGMIAGIGFTMSIFIATLAFDDAEIQVVSIMSVIAASVIAATGGFIFLKTLTGEPKTKQPKPAQNKIPE</sequence>
<dbReference type="InterPro" id="IPR023171">
    <property type="entry name" value="Na/H_antiporter_dom_sf"/>
</dbReference>
<dbReference type="Proteomes" id="UP000279089">
    <property type="component" value="Unassembled WGS sequence"/>
</dbReference>
<name>A0A3N4N203_9BACT</name>
<dbReference type="GO" id="GO:0005886">
    <property type="term" value="C:plasma membrane"/>
    <property type="evidence" value="ECO:0007669"/>
    <property type="project" value="UniProtKB-SubCell"/>
</dbReference>
<keyword evidence="3 6" id="KW-0812">Transmembrane</keyword>
<dbReference type="Pfam" id="PF06965">
    <property type="entry name" value="Na_H_antiport_1"/>
    <property type="match status" value="1"/>
</dbReference>
<keyword evidence="6" id="KW-0813">Transport</keyword>
<keyword evidence="6" id="KW-0739">Sodium transport</keyword>
<dbReference type="RefSeq" id="WP_120516045.1">
    <property type="nucleotide sequence ID" value="NZ_QXZY01000005.1"/>
</dbReference>
<comment type="function">
    <text evidence="6">Na(+)/H(+) antiporter that extrudes sodium in exchange for external protons.</text>
</comment>
<dbReference type="HAMAP" id="MF_01844">
    <property type="entry name" value="NhaA"/>
    <property type="match status" value="1"/>
</dbReference>
<feature type="transmembrane region" description="Helical" evidence="6">
    <location>
        <begin position="24"/>
        <end position="44"/>
    </location>
</feature>
<comment type="caution">
    <text evidence="7">The sequence shown here is derived from an EMBL/GenBank/DDBJ whole genome shotgun (WGS) entry which is preliminary data.</text>
</comment>
<keyword evidence="6" id="KW-0050">Antiport</keyword>
<dbReference type="EMBL" id="RMBX01000004">
    <property type="protein sequence ID" value="RPD41653.1"/>
    <property type="molecule type" value="Genomic_DNA"/>
</dbReference>
<evidence type="ECO:0000256" key="4">
    <source>
        <dbReference type="ARBA" id="ARBA00022989"/>
    </source>
</evidence>
<gene>
    <name evidence="6 7" type="primary">nhaA</name>
    <name evidence="7" type="ORF">EG028_10135</name>
</gene>
<evidence type="ECO:0000313" key="8">
    <source>
        <dbReference type="Proteomes" id="UP000279089"/>
    </source>
</evidence>
<feature type="transmembrane region" description="Helical" evidence="6">
    <location>
        <begin position="169"/>
        <end position="191"/>
    </location>
</feature>
<dbReference type="NCBIfam" id="NF007111">
    <property type="entry name" value="PRK09560.1"/>
    <property type="match status" value="1"/>
</dbReference>
<feature type="transmembrane region" description="Helical" evidence="6">
    <location>
        <begin position="222"/>
        <end position="250"/>
    </location>
</feature>
<dbReference type="GO" id="GO:0015385">
    <property type="term" value="F:sodium:proton antiporter activity"/>
    <property type="evidence" value="ECO:0007669"/>
    <property type="project" value="UniProtKB-UniRule"/>
</dbReference>
<keyword evidence="2 6" id="KW-1003">Cell membrane</keyword>